<feature type="non-terminal residue" evidence="1">
    <location>
        <position position="1"/>
    </location>
</feature>
<gene>
    <name evidence="1" type="ORF">MNBD_PLANCTO02-1585</name>
</gene>
<organism evidence="1">
    <name type="scientific">hydrothermal vent metagenome</name>
    <dbReference type="NCBI Taxonomy" id="652676"/>
    <lineage>
        <taxon>unclassified sequences</taxon>
        <taxon>metagenomes</taxon>
        <taxon>ecological metagenomes</taxon>
    </lineage>
</organism>
<dbReference type="EMBL" id="UOGL01000354">
    <property type="protein sequence ID" value="VAX39663.1"/>
    <property type="molecule type" value="Genomic_DNA"/>
</dbReference>
<name>A0A3B1DS01_9ZZZZ</name>
<sequence>QDQLGRNEYADVLLHRLLLSVAFFPKDHSPKLDKIIRYQWWKKGAIDSIKHPVLHKVITTPPFHVNKRRPRVGLHIADLRGNDNRSKKEIEDLLSRISKNKSENWIVLGNNSHLSTLNKKKSPFPKHVLWLPEDPLPSTLQTQVRLMQELSFKGINLGGIQANIKQGEKKQ</sequence>
<dbReference type="AlphaFoldDB" id="A0A3B1DS01"/>
<protein>
    <submittedName>
        <fullName evidence="1">Uncharacterized protein</fullName>
    </submittedName>
</protein>
<evidence type="ECO:0000313" key="1">
    <source>
        <dbReference type="EMBL" id="VAX39663.1"/>
    </source>
</evidence>
<reference evidence="1" key="1">
    <citation type="submission" date="2018-06" db="EMBL/GenBank/DDBJ databases">
        <authorList>
            <person name="Zhirakovskaya E."/>
        </authorList>
    </citation>
    <scope>NUCLEOTIDE SEQUENCE</scope>
</reference>
<accession>A0A3B1DS01</accession>
<proteinExistence type="predicted"/>